<dbReference type="Gene3D" id="3.30.420.40">
    <property type="match status" value="2"/>
</dbReference>
<feature type="active site" description="Proton acceptor" evidence="8">
    <location>
        <position position="240"/>
    </location>
</feature>
<dbReference type="EMBL" id="CP003639">
    <property type="protein sequence ID" value="AFM40077.1"/>
    <property type="molecule type" value="Genomic_DNA"/>
</dbReference>
<dbReference type="PROSITE" id="PS00933">
    <property type="entry name" value="FGGY_KINASES_1"/>
    <property type="match status" value="1"/>
</dbReference>
<evidence type="ECO:0000313" key="13">
    <source>
        <dbReference type="EMBL" id="AFM40077.1"/>
    </source>
</evidence>
<dbReference type="PIRSF" id="PIRSF000538">
    <property type="entry name" value="GlpK"/>
    <property type="match status" value="1"/>
</dbReference>
<dbReference type="Pfam" id="PF02782">
    <property type="entry name" value="FGGY_C"/>
    <property type="match status" value="1"/>
</dbReference>
<evidence type="ECO:0000256" key="10">
    <source>
        <dbReference type="RuleBase" id="RU364073"/>
    </source>
</evidence>
<dbReference type="OrthoDB" id="9805576at2"/>
<dbReference type="GO" id="GO:0005998">
    <property type="term" value="P:xylulose catabolic process"/>
    <property type="evidence" value="ECO:0007669"/>
    <property type="project" value="UniProtKB-UniRule"/>
</dbReference>
<evidence type="ECO:0000259" key="12">
    <source>
        <dbReference type="Pfam" id="PF02782"/>
    </source>
</evidence>
<dbReference type="PANTHER" id="PTHR43095:SF5">
    <property type="entry name" value="XYLULOSE KINASE"/>
    <property type="match status" value="1"/>
</dbReference>
<dbReference type="PANTHER" id="PTHR43095">
    <property type="entry name" value="SUGAR KINASE"/>
    <property type="match status" value="1"/>
</dbReference>
<proteinExistence type="inferred from homology"/>
<keyword evidence="2 8" id="KW-0859">Xylose metabolism</keyword>
<keyword evidence="5 8" id="KW-0418">Kinase</keyword>
<name>I4D2Q3_DESAJ</name>
<evidence type="ECO:0000313" key="14">
    <source>
        <dbReference type="Proteomes" id="UP000002892"/>
    </source>
</evidence>
<keyword evidence="6 8" id="KW-0067">ATP-binding</keyword>
<evidence type="ECO:0000256" key="1">
    <source>
        <dbReference type="ARBA" id="ARBA00009156"/>
    </source>
</evidence>
<dbReference type="InterPro" id="IPR006000">
    <property type="entry name" value="Xylulokinase"/>
</dbReference>
<evidence type="ECO:0000256" key="3">
    <source>
        <dbReference type="ARBA" id="ARBA00022679"/>
    </source>
</evidence>
<protein>
    <recommendedName>
        <fullName evidence="8 10">Xylulose kinase</fullName>
        <shortName evidence="8 10">Xylulokinase</shortName>
        <ecNumber evidence="8 10">2.7.1.17</ecNumber>
    </recommendedName>
</protein>
<dbReference type="GO" id="GO:0042732">
    <property type="term" value="P:D-xylose metabolic process"/>
    <property type="evidence" value="ECO:0007669"/>
    <property type="project" value="UniProtKB-KW"/>
</dbReference>
<dbReference type="GO" id="GO:0005524">
    <property type="term" value="F:ATP binding"/>
    <property type="evidence" value="ECO:0007669"/>
    <property type="project" value="UniProtKB-UniRule"/>
</dbReference>
<dbReference type="InterPro" id="IPR018483">
    <property type="entry name" value="Carb_kinase_FGGY_CS"/>
</dbReference>
<feature type="binding site" evidence="8">
    <location>
        <begin position="81"/>
        <end position="82"/>
    </location>
    <ligand>
        <name>substrate</name>
    </ligand>
</feature>
<keyword evidence="4 8" id="KW-0547">Nucleotide-binding</keyword>
<dbReference type="InterPro" id="IPR018485">
    <property type="entry name" value="FGGY_C"/>
</dbReference>
<dbReference type="SUPFAM" id="SSF53067">
    <property type="entry name" value="Actin-like ATPase domain"/>
    <property type="match status" value="2"/>
</dbReference>
<dbReference type="Pfam" id="PF00370">
    <property type="entry name" value="FGGY_N"/>
    <property type="match status" value="1"/>
</dbReference>
<organism evidence="13 14">
    <name type="scientific">Desulfosporosinus acidiphilus (strain DSM 22704 / JCM 16185 / SJ4)</name>
    <dbReference type="NCBI Taxonomy" id="646529"/>
    <lineage>
        <taxon>Bacteria</taxon>
        <taxon>Bacillati</taxon>
        <taxon>Bacillota</taxon>
        <taxon>Clostridia</taxon>
        <taxon>Eubacteriales</taxon>
        <taxon>Desulfitobacteriaceae</taxon>
        <taxon>Desulfosporosinus</taxon>
    </lineage>
</organism>
<dbReference type="eggNOG" id="COG1070">
    <property type="taxonomic scope" value="Bacteria"/>
</dbReference>
<evidence type="ECO:0000256" key="8">
    <source>
        <dbReference type="HAMAP-Rule" id="MF_02220"/>
    </source>
</evidence>
<keyword evidence="3 8" id="KW-0808">Transferase</keyword>
<dbReference type="KEGG" id="dai:Desaci_1036"/>
<dbReference type="NCBIfam" id="TIGR01312">
    <property type="entry name" value="XylB"/>
    <property type="match status" value="1"/>
</dbReference>
<evidence type="ECO:0000256" key="7">
    <source>
        <dbReference type="ARBA" id="ARBA00023277"/>
    </source>
</evidence>
<evidence type="ECO:0000256" key="4">
    <source>
        <dbReference type="ARBA" id="ARBA00022741"/>
    </source>
</evidence>
<dbReference type="STRING" id="646529.Desaci_1036"/>
<evidence type="ECO:0000256" key="6">
    <source>
        <dbReference type="ARBA" id="ARBA00022840"/>
    </source>
</evidence>
<gene>
    <name evidence="8 10" type="primary">xylB</name>
    <name evidence="13" type="ordered locus">Desaci_1036</name>
</gene>
<dbReference type="HOGENOM" id="CLU_009281_3_0_9"/>
<reference evidence="13 14" key="1">
    <citation type="journal article" date="2012" name="J. Bacteriol.">
        <title>Complete genome sequences of Desulfosporosinus orientis DSM765T, Desulfosporosinus youngiae DSM17734T, Desulfosporosinus meridiei DSM13257T, and Desulfosporosinus acidiphilus DSM22704T.</title>
        <authorList>
            <person name="Pester M."/>
            <person name="Brambilla E."/>
            <person name="Alazard D."/>
            <person name="Rattei T."/>
            <person name="Weinmaier T."/>
            <person name="Han J."/>
            <person name="Lucas S."/>
            <person name="Lapidus A."/>
            <person name="Cheng J.F."/>
            <person name="Goodwin L."/>
            <person name="Pitluck S."/>
            <person name="Peters L."/>
            <person name="Ovchinnikova G."/>
            <person name="Teshima H."/>
            <person name="Detter J.C."/>
            <person name="Han C.S."/>
            <person name="Tapia R."/>
            <person name="Land M.L."/>
            <person name="Hauser L."/>
            <person name="Kyrpides N.C."/>
            <person name="Ivanova N.N."/>
            <person name="Pagani I."/>
            <person name="Huntmann M."/>
            <person name="Wei C.L."/>
            <person name="Davenport K.W."/>
            <person name="Daligault H."/>
            <person name="Chain P.S."/>
            <person name="Chen A."/>
            <person name="Mavromatis K."/>
            <person name="Markowitz V."/>
            <person name="Szeto E."/>
            <person name="Mikhailova N."/>
            <person name="Pati A."/>
            <person name="Wagner M."/>
            <person name="Woyke T."/>
            <person name="Ollivier B."/>
            <person name="Klenk H.P."/>
            <person name="Spring S."/>
            <person name="Loy A."/>
        </authorList>
    </citation>
    <scope>NUCLEOTIDE SEQUENCE [LARGE SCALE GENOMIC DNA]</scope>
    <source>
        <strain evidence="14">DSM 22704 / JCM 16185 / SJ4</strain>
    </source>
</reference>
<feature type="domain" description="Carbohydrate kinase FGGY C-terminal" evidence="12">
    <location>
        <begin position="258"/>
        <end position="440"/>
    </location>
</feature>
<accession>I4D2Q3</accession>
<dbReference type="RefSeq" id="WP_014826085.1">
    <property type="nucleotide sequence ID" value="NC_018068.1"/>
</dbReference>
<dbReference type="Proteomes" id="UP000002892">
    <property type="component" value="Chromosome"/>
</dbReference>
<dbReference type="GO" id="GO:0004856">
    <property type="term" value="F:D-xylulokinase activity"/>
    <property type="evidence" value="ECO:0007669"/>
    <property type="project" value="UniProtKB-UniRule"/>
</dbReference>
<evidence type="ECO:0000256" key="2">
    <source>
        <dbReference type="ARBA" id="ARBA00022629"/>
    </source>
</evidence>
<dbReference type="HAMAP" id="MF_02220">
    <property type="entry name" value="XylB"/>
    <property type="match status" value="1"/>
</dbReference>
<comment type="similarity">
    <text evidence="1 8 9">Belongs to the FGGY kinase family.</text>
</comment>
<dbReference type="PROSITE" id="PS00445">
    <property type="entry name" value="FGGY_KINASES_2"/>
    <property type="match status" value="1"/>
</dbReference>
<dbReference type="AlphaFoldDB" id="I4D2Q3"/>
<keyword evidence="7 8" id="KW-0119">Carbohydrate metabolism</keyword>
<evidence type="ECO:0000256" key="5">
    <source>
        <dbReference type="ARBA" id="ARBA00022777"/>
    </source>
</evidence>
<dbReference type="InterPro" id="IPR018484">
    <property type="entry name" value="FGGY_N"/>
</dbReference>
<dbReference type="InterPro" id="IPR000577">
    <property type="entry name" value="Carb_kinase_FGGY"/>
</dbReference>
<dbReference type="EC" id="2.7.1.17" evidence="8 10"/>
<feature type="site" description="Important for activity" evidence="8">
    <location>
        <position position="8"/>
    </location>
</feature>
<feature type="domain" description="Carbohydrate kinase FGGY N-terminal" evidence="11">
    <location>
        <begin position="3"/>
        <end position="247"/>
    </location>
</feature>
<evidence type="ECO:0000259" key="11">
    <source>
        <dbReference type="Pfam" id="PF00370"/>
    </source>
</evidence>
<dbReference type="InterPro" id="IPR043129">
    <property type="entry name" value="ATPase_NBD"/>
</dbReference>
<keyword evidence="14" id="KW-1185">Reference proteome</keyword>
<sequence length="501" mass="54030">MAYLMGIDVGTSCVKVILAQDSGKIVVSTNIEYPLLQPREGWAEQDPQQWWLATVSAIKKILSTSGIDGNEIKAIGLSGQMHGAVLLDENYQVLRPAILWCDQRTGAECDWINEMIGAEKLVAWTGNHALPGFTAPKLLWLRKHEPEIYSRVRHVLLPKDYIRYCLTGELATEVSDASGTLLLDVSKRDWSKQMLSALELSEDWFPRVVESAVISGQVCKSAALATSLREGTPVAGGGGDQAAGAVGSGIVEEGLFSVALGTSGVVFAATNQLTVNSDSSLHAFCHAVPDKWHLMGVMLSAGASLQWFRNKLAPGDSYDVLTEKAAEVKPGGEGLLFLPYLMGERTPYPDPSARGAFIGLNLRHHKGHLARAVLEGVSFGLRDSLELIRSSGITAQEVRVSGGGAQSSLWRQILADVFNIPVTVVNSSEGPAFGALLLAGTGVGIYSSVEEACRTTIKVVNKCEPIASNVTVYEQMYDIYNSLYLRLRDTMHGLTELANCP</sequence>
<dbReference type="CDD" id="cd07808">
    <property type="entry name" value="ASKHA_NBD_FGGY_EcXK-like"/>
    <property type="match status" value="1"/>
</dbReference>
<comment type="function">
    <text evidence="8">Catalyzes the phosphorylation of D-xylulose to D-xylulose 5-phosphate.</text>
</comment>
<comment type="catalytic activity">
    <reaction evidence="8 10">
        <text>D-xylulose + ATP = D-xylulose 5-phosphate + ADP + H(+)</text>
        <dbReference type="Rhea" id="RHEA:10964"/>
        <dbReference type="ChEBI" id="CHEBI:15378"/>
        <dbReference type="ChEBI" id="CHEBI:17140"/>
        <dbReference type="ChEBI" id="CHEBI:30616"/>
        <dbReference type="ChEBI" id="CHEBI:57737"/>
        <dbReference type="ChEBI" id="CHEBI:456216"/>
        <dbReference type="EC" id="2.7.1.17"/>
    </reaction>
</comment>
<dbReference type="InterPro" id="IPR050406">
    <property type="entry name" value="FGGY_Carb_Kinase"/>
</dbReference>
<evidence type="ECO:0000256" key="9">
    <source>
        <dbReference type="RuleBase" id="RU003733"/>
    </source>
</evidence>